<dbReference type="OrthoDB" id="2563594at2"/>
<sequence length="487" mass="53591" precursor="true">MLLLVSHLHRRLAIIASTASILLASASPLLAAELYVGGASVSITPDEPVALTGQMRTRISANVESEVTATALALESRDGDKVVDQAIMVSCDLIAIREGVLDAVRKRVQDRIPGFDPKKLVMNATHTHTAPVIREGIYELPDKGIMRPAEYLEFLADRVADAAVAAWEARQPGQVGWGLGHAVVAQNRRTVYSNGTAAMYGATAKDNFLEIEGYEDHGVEVLFFWDAKDQLIATCVNVACPAQEVEGRSAVNADFWHPVRNTLREKYGEDLHVLAWTGAAGDQSPHLMYSKPSEERMRKLRGLTRLEELARRIVVAWEEALQGASQERHTDVPFVHTVKTIELPERMVTHEESFALKAKVAELATDPKKKRRMQWHQSAVDRFDRQQAGELQPYEMELHAIRLGDIAIATNDFELFTDFGIQMKARSPALQTFVIQLAGPGTYVPSARAARGGGYSAIVESNLVGPEGGQALADQTVEQLKSLWSDK</sequence>
<protein>
    <recommendedName>
        <fullName evidence="4">Neutral/alkaline non-lysosomal ceramidase</fullName>
    </recommendedName>
</protein>
<feature type="chain" id="PRO_5021717821" description="Neutral/alkaline non-lysosomal ceramidase" evidence="1">
    <location>
        <begin position="32"/>
        <end position="487"/>
    </location>
</feature>
<accession>A0A517M054</accession>
<keyword evidence="3" id="KW-1185">Reference proteome</keyword>
<name>A0A517M054_9BACT</name>
<evidence type="ECO:0008006" key="4">
    <source>
        <dbReference type="Google" id="ProtNLM"/>
    </source>
</evidence>
<reference evidence="2 3" key="1">
    <citation type="submission" date="2019-02" db="EMBL/GenBank/DDBJ databases">
        <title>Deep-cultivation of Planctomycetes and their phenomic and genomic characterization uncovers novel biology.</title>
        <authorList>
            <person name="Wiegand S."/>
            <person name="Jogler M."/>
            <person name="Boedeker C."/>
            <person name="Pinto D."/>
            <person name="Vollmers J."/>
            <person name="Rivas-Marin E."/>
            <person name="Kohn T."/>
            <person name="Peeters S.H."/>
            <person name="Heuer A."/>
            <person name="Rast P."/>
            <person name="Oberbeckmann S."/>
            <person name="Bunk B."/>
            <person name="Jeske O."/>
            <person name="Meyerdierks A."/>
            <person name="Storesund J.E."/>
            <person name="Kallscheuer N."/>
            <person name="Luecker S."/>
            <person name="Lage O.M."/>
            <person name="Pohl T."/>
            <person name="Merkel B.J."/>
            <person name="Hornburger P."/>
            <person name="Mueller R.-W."/>
            <person name="Bruemmer F."/>
            <person name="Labrenz M."/>
            <person name="Spormann A.M."/>
            <person name="Op den Camp H."/>
            <person name="Overmann J."/>
            <person name="Amann R."/>
            <person name="Jetten M.S.M."/>
            <person name="Mascher T."/>
            <person name="Medema M.H."/>
            <person name="Devos D.P."/>
            <person name="Kaster A.-K."/>
            <person name="Ovreas L."/>
            <person name="Rohde M."/>
            <person name="Galperin M.Y."/>
            <person name="Jogler C."/>
        </authorList>
    </citation>
    <scope>NUCLEOTIDE SEQUENCE [LARGE SCALE GENOMIC DNA]</scope>
    <source>
        <strain evidence="2 3">EC9</strain>
    </source>
</reference>
<evidence type="ECO:0000256" key="1">
    <source>
        <dbReference type="SAM" id="SignalP"/>
    </source>
</evidence>
<dbReference type="RefSeq" id="WP_145345359.1">
    <property type="nucleotide sequence ID" value="NZ_CP036261.1"/>
</dbReference>
<proteinExistence type="predicted"/>
<gene>
    <name evidence="2" type="ORF">EC9_24430</name>
</gene>
<evidence type="ECO:0000313" key="2">
    <source>
        <dbReference type="EMBL" id="QDS88253.1"/>
    </source>
</evidence>
<dbReference type="EMBL" id="CP036261">
    <property type="protein sequence ID" value="QDS88253.1"/>
    <property type="molecule type" value="Genomic_DNA"/>
</dbReference>
<feature type="signal peptide" evidence="1">
    <location>
        <begin position="1"/>
        <end position="31"/>
    </location>
</feature>
<dbReference type="Proteomes" id="UP000319557">
    <property type="component" value="Chromosome"/>
</dbReference>
<dbReference type="KEGG" id="ruv:EC9_24430"/>
<organism evidence="2 3">
    <name type="scientific">Rosistilla ulvae</name>
    <dbReference type="NCBI Taxonomy" id="1930277"/>
    <lineage>
        <taxon>Bacteria</taxon>
        <taxon>Pseudomonadati</taxon>
        <taxon>Planctomycetota</taxon>
        <taxon>Planctomycetia</taxon>
        <taxon>Pirellulales</taxon>
        <taxon>Pirellulaceae</taxon>
        <taxon>Rosistilla</taxon>
    </lineage>
</organism>
<keyword evidence="1" id="KW-0732">Signal</keyword>
<dbReference type="AlphaFoldDB" id="A0A517M054"/>
<evidence type="ECO:0000313" key="3">
    <source>
        <dbReference type="Proteomes" id="UP000319557"/>
    </source>
</evidence>